<feature type="compositionally biased region" description="Low complexity" evidence="8">
    <location>
        <begin position="664"/>
        <end position="673"/>
    </location>
</feature>
<evidence type="ECO:0000259" key="9">
    <source>
        <dbReference type="PROSITE" id="PS50968"/>
    </source>
</evidence>
<dbReference type="Pfam" id="PF00289">
    <property type="entry name" value="Biotin_carb_N"/>
    <property type="match status" value="1"/>
</dbReference>
<organism evidence="12 13">
    <name type="scientific">Saccharomonospora xinjiangensis XJ-54</name>
    <dbReference type="NCBI Taxonomy" id="882086"/>
    <lineage>
        <taxon>Bacteria</taxon>
        <taxon>Bacillati</taxon>
        <taxon>Actinomycetota</taxon>
        <taxon>Actinomycetes</taxon>
        <taxon>Pseudonocardiales</taxon>
        <taxon>Pseudonocardiaceae</taxon>
        <taxon>Saccharomonospora</taxon>
    </lineage>
</organism>
<dbReference type="Gene3D" id="3.30.470.20">
    <property type="entry name" value="ATP-grasp fold, B domain"/>
    <property type="match status" value="1"/>
</dbReference>
<dbReference type="STRING" id="882086.SacxiDRAFT_0186"/>
<dbReference type="PROSITE" id="PS50979">
    <property type="entry name" value="BC"/>
    <property type="match status" value="1"/>
</dbReference>
<accession>I0UX65</accession>
<proteinExistence type="predicted"/>
<protein>
    <submittedName>
        <fullName evidence="12">Acetyl/propionyl-CoA carboxylase, alpha subunit</fullName>
    </submittedName>
</protein>
<dbReference type="EMBL" id="JH636049">
    <property type="protein sequence ID" value="EID52468.1"/>
    <property type="molecule type" value="Genomic_DNA"/>
</dbReference>
<dbReference type="InterPro" id="IPR000089">
    <property type="entry name" value="Biotin_lipoyl"/>
</dbReference>
<evidence type="ECO:0000256" key="2">
    <source>
        <dbReference type="ARBA" id="ARBA00022598"/>
    </source>
</evidence>
<reference evidence="12 13" key="1">
    <citation type="submission" date="2012-01" db="EMBL/GenBank/DDBJ databases">
        <title>Improved High-Quality Draft sequence of Saccharomonospora xinjiangensis XJ-54.</title>
        <authorList>
            <consortium name="US DOE Joint Genome Institute"/>
            <person name="Lucas S."/>
            <person name="Han J."/>
            <person name="Lapidus A."/>
            <person name="Cheng J.-F."/>
            <person name="Goodwin L."/>
            <person name="Pitluck S."/>
            <person name="Peters L."/>
            <person name="Mikhailova N."/>
            <person name="Teshima H."/>
            <person name="Detter J.C."/>
            <person name="Han C."/>
            <person name="Tapia R."/>
            <person name="Land M."/>
            <person name="Hauser L."/>
            <person name="Kyrpides N."/>
            <person name="Ivanova N."/>
            <person name="Pagani I."/>
            <person name="Brambilla E.-M."/>
            <person name="Klenk H.-P."/>
            <person name="Woyke T."/>
        </authorList>
    </citation>
    <scope>NUCLEOTIDE SEQUENCE [LARGE SCALE GENOMIC DNA]</scope>
    <source>
        <strain evidence="12 13">XJ-54</strain>
    </source>
</reference>
<evidence type="ECO:0000259" key="11">
    <source>
        <dbReference type="PROSITE" id="PS50979"/>
    </source>
</evidence>
<keyword evidence="2" id="KW-0436">Ligase</keyword>
<dbReference type="InterPro" id="IPR005479">
    <property type="entry name" value="CPAse_ATP-bd"/>
</dbReference>
<dbReference type="Pfam" id="PF21139">
    <property type="entry name" value="BT_MCC_alpha"/>
    <property type="match status" value="1"/>
</dbReference>
<dbReference type="HOGENOM" id="CLU_000395_3_3_11"/>
<sequence length="692" mass="72748">MITNLLVANRGEIALRIVSTCREWGVGTVAVYSDPDEGAPHVAAADAAVHLPGAAPSDTYLRVDAVVSAALAAGADAVHPGYGFLSENAEFARAVLDAGLVWVGPAPECIALMGSKIESKRVVAAAGVPVLDELDPENLTGDEFPVLVKASAGGGGRGMRVVRRRAEIAEALAAARAEAASAFGDAAVFCERYLERGRHIEVQVLADTHGTVWAVGERECSIQRRHQKVVEEAPSGVDETLRQRLFDAARAVCRAVGYVGAGTVEFLVTDGGGDGDGEDGEFFFLEMNTRLQVEHPVTECVTGLDLVAWQLRIAEGSPLHGEPPRPRGHAIEARLYAEDPRAGWRPCGGTLHRFEVGNVRAEFTVPDRHGIRLDSGVADGTVVSTHYDPMLAKVIAWGPDRTSAARMLAGALTSARVHGPVTNRDLLVAVLRHPDFLAGDTHTDFLTRHARDLLATGPDEDAVRLSALAAALADAEYNRSRARALAALPPAWRNVSSAPQAKTYRHGGDEHTVRYTATRSGLAPVDDPGVTVAAVTPEHVVLCRDGVRRTFRVARYPGQVVVDSPLGSVSLTPAPRFAGHHAELADGSLVAPMPGTVSRLAVSVGDAVRAGQPLLWLEAMKMEHQIAAPADGVVTALAVTEGVQVEQDTVLAVVTQAETGGTGEAEATGEAGESGQRQSGDGTGARTAKESA</sequence>
<feature type="domain" description="Lipoyl-binding" evidence="9">
    <location>
        <begin position="579"/>
        <end position="655"/>
    </location>
</feature>
<dbReference type="PANTHER" id="PTHR18866">
    <property type="entry name" value="CARBOXYLASE:PYRUVATE/ACETYL-COA/PROPIONYL-COA CARBOXYLASE"/>
    <property type="match status" value="1"/>
</dbReference>
<dbReference type="CDD" id="cd06850">
    <property type="entry name" value="biotinyl_domain"/>
    <property type="match status" value="1"/>
</dbReference>
<dbReference type="Pfam" id="PF02785">
    <property type="entry name" value="Biotin_carb_C"/>
    <property type="match status" value="1"/>
</dbReference>
<feature type="domain" description="ATP-grasp" evidence="10">
    <location>
        <begin position="115"/>
        <end position="315"/>
    </location>
</feature>
<evidence type="ECO:0000256" key="7">
    <source>
        <dbReference type="PROSITE-ProRule" id="PRU00409"/>
    </source>
</evidence>
<dbReference type="PROSITE" id="PS50975">
    <property type="entry name" value="ATP_GRASP"/>
    <property type="match status" value="1"/>
</dbReference>
<dbReference type="Gene3D" id="2.40.50.100">
    <property type="match status" value="1"/>
</dbReference>
<keyword evidence="3 7" id="KW-0547">Nucleotide-binding</keyword>
<dbReference type="SMART" id="SM00878">
    <property type="entry name" value="Biotin_carb_C"/>
    <property type="match status" value="1"/>
</dbReference>
<dbReference type="InterPro" id="IPR011761">
    <property type="entry name" value="ATP-grasp"/>
</dbReference>
<comment type="catalytic activity">
    <reaction evidence="6">
        <text>N(6)-biotinyl-L-lysyl-[protein] + hydrogencarbonate + ATP = N(6)-carboxybiotinyl-L-lysyl-[protein] + ADP + phosphate + H(+)</text>
        <dbReference type="Rhea" id="RHEA:13501"/>
        <dbReference type="Rhea" id="RHEA-COMP:10505"/>
        <dbReference type="Rhea" id="RHEA-COMP:10506"/>
        <dbReference type="ChEBI" id="CHEBI:15378"/>
        <dbReference type="ChEBI" id="CHEBI:17544"/>
        <dbReference type="ChEBI" id="CHEBI:30616"/>
        <dbReference type="ChEBI" id="CHEBI:43474"/>
        <dbReference type="ChEBI" id="CHEBI:83144"/>
        <dbReference type="ChEBI" id="CHEBI:83145"/>
        <dbReference type="ChEBI" id="CHEBI:456216"/>
        <dbReference type="EC" id="6.3.4.14"/>
    </reaction>
    <physiologicalReaction direction="left-to-right" evidence="6">
        <dbReference type="Rhea" id="RHEA:13502"/>
    </physiologicalReaction>
</comment>
<dbReference type="PROSITE" id="PS00867">
    <property type="entry name" value="CPSASE_2"/>
    <property type="match status" value="1"/>
</dbReference>
<evidence type="ECO:0000256" key="6">
    <source>
        <dbReference type="ARBA" id="ARBA00048501"/>
    </source>
</evidence>
<evidence type="ECO:0000259" key="10">
    <source>
        <dbReference type="PROSITE" id="PS50975"/>
    </source>
</evidence>
<keyword evidence="5" id="KW-0092">Biotin</keyword>
<dbReference type="InterPro" id="IPR011054">
    <property type="entry name" value="Rudment_hybrid_motif"/>
</dbReference>
<evidence type="ECO:0000256" key="1">
    <source>
        <dbReference type="ARBA" id="ARBA00001953"/>
    </source>
</evidence>
<dbReference type="eggNOG" id="COG4770">
    <property type="taxonomic scope" value="Bacteria"/>
</dbReference>
<dbReference type="PANTHER" id="PTHR18866:SF126">
    <property type="entry name" value="BIOTIN CARBOXYLASE"/>
    <property type="match status" value="1"/>
</dbReference>
<evidence type="ECO:0000256" key="4">
    <source>
        <dbReference type="ARBA" id="ARBA00022840"/>
    </source>
</evidence>
<keyword evidence="13" id="KW-1185">Reference proteome</keyword>
<dbReference type="InterPro" id="IPR011764">
    <property type="entry name" value="Biotin_carboxylation_dom"/>
</dbReference>
<dbReference type="Pfam" id="PF00364">
    <property type="entry name" value="Biotin_lipoyl"/>
    <property type="match status" value="1"/>
</dbReference>
<feature type="region of interest" description="Disordered" evidence="8">
    <location>
        <begin position="658"/>
        <end position="692"/>
    </location>
</feature>
<feature type="domain" description="Biotin carboxylation" evidence="11">
    <location>
        <begin position="1"/>
        <end position="451"/>
    </location>
</feature>
<dbReference type="InterPro" id="IPR005481">
    <property type="entry name" value="BC-like_N"/>
</dbReference>
<dbReference type="Pfam" id="PF02786">
    <property type="entry name" value="CPSase_L_D2"/>
    <property type="match status" value="1"/>
</dbReference>
<dbReference type="GO" id="GO:0005524">
    <property type="term" value="F:ATP binding"/>
    <property type="evidence" value="ECO:0007669"/>
    <property type="project" value="UniProtKB-UniRule"/>
</dbReference>
<keyword evidence="4 7" id="KW-0067">ATP-binding</keyword>
<dbReference type="FunFam" id="2.40.50.100:FF:000003">
    <property type="entry name" value="Acetyl-CoA carboxylase biotin carboxyl carrier protein"/>
    <property type="match status" value="1"/>
</dbReference>
<dbReference type="GO" id="GO:0046872">
    <property type="term" value="F:metal ion binding"/>
    <property type="evidence" value="ECO:0007669"/>
    <property type="project" value="InterPro"/>
</dbReference>
<dbReference type="Proteomes" id="UP000004691">
    <property type="component" value="Unassembled WGS sequence"/>
</dbReference>
<name>I0UX65_9PSEU</name>
<dbReference type="InterPro" id="IPR016185">
    <property type="entry name" value="PreATP-grasp_dom_sf"/>
</dbReference>
<evidence type="ECO:0000256" key="8">
    <source>
        <dbReference type="SAM" id="MobiDB-lite"/>
    </source>
</evidence>
<comment type="cofactor">
    <cofactor evidence="1">
        <name>biotin</name>
        <dbReference type="ChEBI" id="CHEBI:57586"/>
    </cofactor>
</comment>
<dbReference type="SUPFAM" id="SSF56059">
    <property type="entry name" value="Glutathione synthetase ATP-binding domain-like"/>
    <property type="match status" value="1"/>
</dbReference>
<dbReference type="FunFam" id="3.40.50.20:FF:000010">
    <property type="entry name" value="Propionyl-CoA carboxylase subunit alpha"/>
    <property type="match status" value="1"/>
</dbReference>
<dbReference type="AlphaFoldDB" id="I0UX65"/>
<evidence type="ECO:0000256" key="5">
    <source>
        <dbReference type="ARBA" id="ARBA00023267"/>
    </source>
</evidence>
<dbReference type="PROSITE" id="PS50968">
    <property type="entry name" value="BIOTINYL_LIPOYL"/>
    <property type="match status" value="1"/>
</dbReference>
<dbReference type="InterPro" id="IPR005482">
    <property type="entry name" value="Biotin_COase_C"/>
</dbReference>
<dbReference type="SUPFAM" id="SSF51230">
    <property type="entry name" value="Single hybrid motif"/>
    <property type="match status" value="1"/>
</dbReference>
<dbReference type="GO" id="GO:0004075">
    <property type="term" value="F:biotin carboxylase activity"/>
    <property type="evidence" value="ECO:0007669"/>
    <property type="project" value="UniProtKB-EC"/>
</dbReference>
<dbReference type="RefSeq" id="WP_006236567.1">
    <property type="nucleotide sequence ID" value="NZ_JH636049.1"/>
</dbReference>
<dbReference type="InterPro" id="IPR048429">
    <property type="entry name" value="MCC_alpha_BT"/>
</dbReference>
<dbReference type="SUPFAM" id="SSF51246">
    <property type="entry name" value="Rudiment single hybrid motif"/>
    <property type="match status" value="1"/>
</dbReference>
<dbReference type="SUPFAM" id="SSF52440">
    <property type="entry name" value="PreATP-grasp domain"/>
    <property type="match status" value="1"/>
</dbReference>
<evidence type="ECO:0000256" key="3">
    <source>
        <dbReference type="ARBA" id="ARBA00022741"/>
    </source>
</evidence>
<dbReference type="InterPro" id="IPR050856">
    <property type="entry name" value="Biotin_carboxylase_complex"/>
</dbReference>
<evidence type="ECO:0000313" key="13">
    <source>
        <dbReference type="Proteomes" id="UP000004691"/>
    </source>
</evidence>
<gene>
    <name evidence="12" type="ORF">SacxiDRAFT_0186</name>
</gene>
<dbReference type="PROSITE" id="PS00866">
    <property type="entry name" value="CPSASE_1"/>
    <property type="match status" value="1"/>
</dbReference>
<dbReference type="InterPro" id="IPR011053">
    <property type="entry name" value="Single_hybrid_motif"/>
</dbReference>
<dbReference type="PROSITE" id="PS00188">
    <property type="entry name" value="BIOTIN"/>
    <property type="match status" value="1"/>
</dbReference>
<dbReference type="OrthoDB" id="4435847at2"/>
<dbReference type="InterPro" id="IPR001882">
    <property type="entry name" value="Biotin_BS"/>
</dbReference>
<evidence type="ECO:0000313" key="12">
    <source>
        <dbReference type="EMBL" id="EID52468.1"/>
    </source>
</evidence>